<organism evidence="1 2">
    <name type="scientific">Nocardia colli</name>
    <dbReference type="NCBI Taxonomy" id="2545717"/>
    <lineage>
        <taxon>Bacteria</taxon>
        <taxon>Bacillati</taxon>
        <taxon>Actinomycetota</taxon>
        <taxon>Actinomycetes</taxon>
        <taxon>Mycobacteriales</taxon>
        <taxon>Nocardiaceae</taxon>
        <taxon>Nocardia</taxon>
    </lineage>
</organism>
<dbReference type="OrthoDB" id="4563938at2"/>
<accession>A0A5N0DZ81</accession>
<dbReference type="RefSeq" id="WP_150407164.1">
    <property type="nucleotide sequence ID" value="NZ_JBHJYQ010000005.1"/>
</dbReference>
<dbReference type="EMBL" id="VXLC01000029">
    <property type="protein sequence ID" value="KAA8882023.1"/>
    <property type="molecule type" value="Genomic_DNA"/>
</dbReference>
<proteinExistence type="predicted"/>
<comment type="caution">
    <text evidence="1">The sequence shown here is derived from an EMBL/GenBank/DDBJ whole genome shotgun (WGS) entry which is preliminary data.</text>
</comment>
<sequence length="78" mass="8669">MTDEEIVVAFALTRLDNANSDLDLEDVAALVVRRLTPDQMLDLATRNLATRNELRGALFESAVEHVLRTVLTARGFVD</sequence>
<evidence type="ECO:0000313" key="1">
    <source>
        <dbReference type="EMBL" id="KAA8882023.1"/>
    </source>
</evidence>
<reference evidence="1 2" key="1">
    <citation type="submission" date="2019-09" db="EMBL/GenBank/DDBJ databases">
        <authorList>
            <person name="Wang X."/>
        </authorList>
    </citation>
    <scope>NUCLEOTIDE SEQUENCE [LARGE SCALE GENOMIC DNA]</scope>
    <source>
        <strain evidence="1 2">CICC 11023</strain>
    </source>
</reference>
<dbReference type="Proteomes" id="UP000323876">
    <property type="component" value="Unassembled WGS sequence"/>
</dbReference>
<dbReference type="AlphaFoldDB" id="A0A5N0DZ81"/>
<protein>
    <submittedName>
        <fullName evidence="1">Uncharacterized protein</fullName>
    </submittedName>
</protein>
<evidence type="ECO:0000313" key="2">
    <source>
        <dbReference type="Proteomes" id="UP000323876"/>
    </source>
</evidence>
<name>A0A5N0DZ81_9NOCA</name>
<gene>
    <name evidence="1" type="ORF">F3087_38860</name>
</gene>
<keyword evidence="2" id="KW-1185">Reference proteome</keyword>